<accession>A0A2S6HTR0</accession>
<reference evidence="1 2" key="1">
    <citation type="submission" date="2018-02" db="EMBL/GenBank/DDBJ databases">
        <title>Genomic Encyclopedia of Archaeal and Bacterial Type Strains, Phase II (KMG-II): from individual species to whole genera.</title>
        <authorList>
            <person name="Goeker M."/>
        </authorList>
    </citation>
    <scope>NUCLEOTIDE SEQUENCE [LARGE SCALE GENOMIC DNA]</scope>
    <source>
        <strain evidence="1 2">DSM 3808</strain>
    </source>
</reference>
<comment type="caution">
    <text evidence="1">The sequence shown here is derived from an EMBL/GenBank/DDBJ whole genome shotgun (WGS) entry which is preliminary data.</text>
</comment>
<gene>
    <name evidence="1" type="ORF">BXY41_10428</name>
</gene>
<dbReference type="Proteomes" id="UP000237749">
    <property type="component" value="Unassembled WGS sequence"/>
</dbReference>
<organism evidence="1 2">
    <name type="scientific">Lacrimispora xylanisolvens</name>
    <dbReference type="NCBI Taxonomy" id="384636"/>
    <lineage>
        <taxon>Bacteria</taxon>
        <taxon>Bacillati</taxon>
        <taxon>Bacillota</taxon>
        <taxon>Clostridia</taxon>
        <taxon>Lachnospirales</taxon>
        <taxon>Lachnospiraceae</taxon>
        <taxon>Lacrimispora</taxon>
    </lineage>
</organism>
<evidence type="ECO:0000313" key="1">
    <source>
        <dbReference type="EMBL" id="PPK81229.1"/>
    </source>
</evidence>
<protein>
    <submittedName>
        <fullName evidence="1">Uncharacterized protein</fullName>
    </submittedName>
</protein>
<sequence>MGCFWGCGNRCNNNCNNNCNGNWNNNCDCDDDDEVDCSEEVRRAYWAGYRAGCNDPRCHRRFDDDDDCGCN</sequence>
<keyword evidence="2" id="KW-1185">Reference proteome</keyword>
<name>A0A2S6HTR0_9FIRM</name>
<evidence type="ECO:0000313" key="2">
    <source>
        <dbReference type="Proteomes" id="UP000237749"/>
    </source>
</evidence>
<dbReference type="EMBL" id="PTJA01000004">
    <property type="protein sequence ID" value="PPK81229.1"/>
    <property type="molecule type" value="Genomic_DNA"/>
</dbReference>
<proteinExistence type="predicted"/>
<dbReference type="AlphaFoldDB" id="A0A2S6HTR0"/>